<reference evidence="1 7" key="3">
    <citation type="submission" date="2018-04" db="EMBL/GenBank/DDBJ databases">
        <title>Whole genome sequencing of Morganella morganii AR_0133.</title>
        <authorList>
            <person name="Conlan S."/>
            <person name="Thomas P.J."/>
            <person name="Mullikin J."/>
            <person name="Frank K.M."/>
            <person name="Segre J.A."/>
        </authorList>
    </citation>
    <scope>NUCLEOTIDE SEQUENCE [LARGE SCALE GENOMIC DNA]</scope>
    <source>
        <strain evidence="1 7">AR_0133</strain>
    </source>
</reference>
<proteinExistence type="predicted"/>
<name>A0A0A2R243_MORMO</name>
<dbReference type="EMBL" id="NRQY01000001">
    <property type="protein sequence ID" value="RUT66502.1"/>
    <property type="molecule type" value="Genomic_DNA"/>
</dbReference>
<dbReference type="EMBL" id="PKLF01000001">
    <property type="protein sequence ID" value="MBE8610884.1"/>
    <property type="molecule type" value="Genomic_DNA"/>
</dbReference>
<dbReference type="STRING" id="582.AL531_01295"/>
<reference evidence="6 8" key="1">
    <citation type="submission" date="2017-08" db="EMBL/GenBank/DDBJ databases">
        <title>Draft genome sequence of pheromone producing symbiont Morganella morganii, of the female New Zealand grass grub Costelytra giveni.</title>
        <authorList>
            <person name="Laugraud A."/>
            <person name="Young S.D."/>
            <person name="Hurst M.H."/>
        </authorList>
    </citation>
    <scope>NUCLEOTIDE SEQUENCE [LARGE SCALE GENOMIC DNA]</scope>
    <source>
        <strain evidence="6 8">MMsCG</strain>
    </source>
</reference>
<evidence type="ECO:0000313" key="7">
    <source>
        <dbReference type="Proteomes" id="UP000244682"/>
    </source>
</evidence>
<dbReference type="Proteomes" id="UP000244682">
    <property type="component" value="Chromosome"/>
</dbReference>
<reference evidence="2" key="6">
    <citation type="submission" date="2024-02" db="EMBL/GenBank/DDBJ databases">
        <authorList>
            <consortium name="Clinical and Environmental Microbiology Branch: Whole genome sequencing antimicrobial resistance pathogens in the healthcare setting"/>
        </authorList>
    </citation>
    <scope>NUCLEOTIDE SEQUENCE</scope>
    <source>
        <strain evidence="2">2023KU-00017</strain>
    </source>
</reference>
<evidence type="ECO:0000313" key="8">
    <source>
        <dbReference type="Proteomes" id="UP000286908"/>
    </source>
</evidence>
<dbReference type="EMBL" id="JAPKIY010000031">
    <property type="protein sequence ID" value="MDS0899451.1"/>
    <property type="molecule type" value="Genomic_DNA"/>
</dbReference>
<accession>A0A0A2R243</accession>
<dbReference type="AlphaFoldDB" id="A0A0A2R243"/>
<dbReference type="GO" id="GO:0005829">
    <property type="term" value="C:cytosol"/>
    <property type="evidence" value="ECO:0007669"/>
    <property type="project" value="TreeGrafter"/>
</dbReference>
<dbReference type="EMBL" id="JAPNMI010000005">
    <property type="protein sequence ID" value="MCY0790083.1"/>
    <property type="molecule type" value="Genomic_DNA"/>
</dbReference>
<evidence type="ECO:0000313" key="4">
    <source>
        <dbReference type="EMBL" id="MCY0790083.1"/>
    </source>
</evidence>
<dbReference type="InterPro" id="IPR007416">
    <property type="entry name" value="YggL_50S_bp"/>
</dbReference>
<dbReference type="NCBIfam" id="NF008685">
    <property type="entry name" value="PRK11702.1"/>
    <property type="match status" value="1"/>
</dbReference>
<dbReference type="Pfam" id="PF04320">
    <property type="entry name" value="YggL_50S_bp"/>
    <property type="match status" value="1"/>
</dbReference>
<dbReference type="PANTHER" id="PTHR38778:SF1">
    <property type="entry name" value="CYTOPLASMIC PROTEIN"/>
    <property type="match status" value="1"/>
</dbReference>
<dbReference type="Proteomes" id="UP000650477">
    <property type="component" value="Unassembled WGS sequence"/>
</dbReference>
<evidence type="ECO:0000313" key="2">
    <source>
        <dbReference type="EMBL" id="EMO9456404.1"/>
    </source>
</evidence>
<sequence>MATQRSRRLRKKMRIDEFRELGFSFKWDFPEGTDVDTIDRTVDQLVEEVIEPNGLALDASGYLSWEAMVCLQKIGECTDEHRKLVGDWLKAKGMQNIQMSELFDIWWD</sequence>
<organism evidence="3 9">
    <name type="scientific">Morganella morganii</name>
    <name type="common">Proteus morganii</name>
    <dbReference type="NCBI Taxonomy" id="582"/>
    <lineage>
        <taxon>Bacteria</taxon>
        <taxon>Pseudomonadati</taxon>
        <taxon>Pseudomonadota</taxon>
        <taxon>Gammaproteobacteria</taxon>
        <taxon>Enterobacterales</taxon>
        <taxon>Morganellaceae</taxon>
        <taxon>Morganella</taxon>
    </lineage>
</organism>
<dbReference type="EMBL" id="CP028956">
    <property type="protein sequence ID" value="AWC92460.1"/>
    <property type="molecule type" value="Genomic_DNA"/>
</dbReference>
<dbReference type="RefSeq" id="WP_015422519.1">
    <property type="nucleotide sequence ID" value="NZ_ABGYJJ040000001.1"/>
</dbReference>
<dbReference type="Proteomes" id="UP001076655">
    <property type="component" value="Unassembled WGS sequence"/>
</dbReference>
<dbReference type="OrthoDB" id="9114861at2"/>
<evidence type="ECO:0000313" key="3">
    <source>
        <dbReference type="EMBL" id="MBE8610884.1"/>
    </source>
</evidence>
<reference evidence="5" key="5">
    <citation type="submission" date="2023-02" db="EMBL/GenBank/DDBJ databases">
        <title>Detection, antimicrobial susceptibility and genomic characterization of NDM-producing species of Morganellaceae, Yersiniaceae, and Enterobacteriaceae other than Klebsiella.</title>
        <authorList>
            <person name="Camargo C.H."/>
            <person name="Sacchi C.T."/>
            <person name="Campos K.R."/>
        </authorList>
    </citation>
    <scope>NUCLEOTIDE SEQUENCE</scope>
    <source>
        <strain evidence="5">1189_21</strain>
    </source>
</reference>
<dbReference type="PANTHER" id="PTHR38778">
    <property type="entry name" value="CYTOPLASMIC PROTEIN-RELATED"/>
    <property type="match status" value="1"/>
</dbReference>
<reference evidence="4" key="4">
    <citation type="submission" date="2022-08" db="EMBL/GenBank/DDBJ databases">
        <authorList>
            <person name="Dale J.L."/>
        </authorList>
    </citation>
    <scope>NUCLEOTIDE SEQUENCE</scope>
    <source>
        <strain evidence="4">2022EL-00758</strain>
    </source>
</reference>
<dbReference type="GeneID" id="93361462"/>
<reference evidence="3" key="2">
    <citation type="submission" date="2017-12" db="EMBL/GenBank/DDBJ databases">
        <title>Genome sequencing and analysis.</title>
        <authorList>
            <person name="Huang Y.-T."/>
        </authorList>
    </citation>
    <scope>NUCLEOTIDE SEQUENCE</scope>
    <source>
        <strain evidence="3">VGH116</strain>
    </source>
</reference>
<evidence type="ECO:0000313" key="9">
    <source>
        <dbReference type="Proteomes" id="UP000650477"/>
    </source>
</evidence>
<dbReference type="Proteomes" id="UP001182247">
    <property type="component" value="Unassembled WGS sequence"/>
</dbReference>
<evidence type="ECO:0000313" key="1">
    <source>
        <dbReference type="EMBL" id="AWC92460.1"/>
    </source>
</evidence>
<evidence type="ECO:0000313" key="6">
    <source>
        <dbReference type="EMBL" id="RUT66502.1"/>
    </source>
</evidence>
<evidence type="ECO:0000313" key="5">
    <source>
        <dbReference type="EMBL" id="MDS0899451.1"/>
    </source>
</evidence>
<gene>
    <name evidence="1" type="ORF">AM380_01745</name>
    <name evidence="6" type="ORF">CKG00_08915</name>
    <name evidence="3" type="ORF">CYG68_00350</name>
    <name evidence="4" type="ORF">N0392_10365</name>
    <name evidence="5" type="ORF">OSC06_15915</name>
    <name evidence="2" type="ORF">PN925_001778</name>
</gene>
<dbReference type="Proteomes" id="UP000286908">
    <property type="component" value="Unassembled WGS sequence"/>
</dbReference>
<protein>
    <submittedName>
        <fullName evidence="3">DUF469 domain-containing protein</fullName>
    </submittedName>
    <submittedName>
        <fullName evidence="2">YggL family protein</fullName>
    </submittedName>
</protein>
<dbReference type="EMBL" id="ABKJEP030000018">
    <property type="protein sequence ID" value="EMO9456404.1"/>
    <property type="molecule type" value="Genomic_DNA"/>
</dbReference>